<dbReference type="EMBL" id="MU004236">
    <property type="protein sequence ID" value="KAF2668432.1"/>
    <property type="molecule type" value="Genomic_DNA"/>
</dbReference>
<keyword evidence="5 10" id="KW-0812">Transmembrane</keyword>
<evidence type="ECO:0000256" key="3">
    <source>
        <dbReference type="ARBA" id="ARBA00022448"/>
    </source>
</evidence>
<feature type="transmembrane region" description="Helical" evidence="10">
    <location>
        <begin position="416"/>
        <end position="440"/>
    </location>
</feature>
<feature type="compositionally biased region" description="Basic and acidic residues" evidence="11">
    <location>
        <begin position="148"/>
        <end position="157"/>
    </location>
</feature>
<dbReference type="InterPro" id="IPR003445">
    <property type="entry name" value="Cat_transpt"/>
</dbReference>
<dbReference type="GO" id="GO:0140107">
    <property type="term" value="F:high-affinity potassium ion transmembrane transporter activity"/>
    <property type="evidence" value="ECO:0007669"/>
    <property type="project" value="TreeGrafter"/>
</dbReference>
<evidence type="ECO:0000256" key="7">
    <source>
        <dbReference type="ARBA" id="ARBA00022989"/>
    </source>
</evidence>
<dbReference type="NCBIfam" id="TIGR00934">
    <property type="entry name" value="2a38euk"/>
    <property type="match status" value="1"/>
</dbReference>
<evidence type="ECO:0000313" key="13">
    <source>
        <dbReference type="Proteomes" id="UP000799302"/>
    </source>
</evidence>
<evidence type="ECO:0000256" key="9">
    <source>
        <dbReference type="ARBA" id="ARBA00023136"/>
    </source>
</evidence>
<dbReference type="GO" id="GO:0005886">
    <property type="term" value="C:plasma membrane"/>
    <property type="evidence" value="ECO:0007669"/>
    <property type="project" value="InterPro"/>
</dbReference>
<feature type="compositionally biased region" description="Polar residues" evidence="11">
    <location>
        <begin position="160"/>
        <end position="172"/>
    </location>
</feature>
<keyword evidence="8 10" id="KW-0406">Ion transport</keyword>
<feature type="compositionally biased region" description="Polar residues" evidence="11">
    <location>
        <begin position="178"/>
        <end position="199"/>
    </location>
</feature>
<name>A0A6A6U8E3_9PEZI</name>
<reference evidence="12" key="1">
    <citation type="journal article" date="2020" name="Stud. Mycol.">
        <title>101 Dothideomycetes genomes: a test case for predicting lifestyles and emergence of pathogens.</title>
        <authorList>
            <person name="Haridas S."/>
            <person name="Albert R."/>
            <person name="Binder M."/>
            <person name="Bloem J."/>
            <person name="Labutti K."/>
            <person name="Salamov A."/>
            <person name="Andreopoulos B."/>
            <person name="Baker S."/>
            <person name="Barry K."/>
            <person name="Bills G."/>
            <person name="Bluhm B."/>
            <person name="Cannon C."/>
            <person name="Castanera R."/>
            <person name="Culley D."/>
            <person name="Daum C."/>
            <person name="Ezra D."/>
            <person name="Gonzalez J."/>
            <person name="Henrissat B."/>
            <person name="Kuo A."/>
            <person name="Liang C."/>
            <person name="Lipzen A."/>
            <person name="Lutzoni F."/>
            <person name="Magnuson J."/>
            <person name="Mondo S."/>
            <person name="Nolan M."/>
            <person name="Ohm R."/>
            <person name="Pangilinan J."/>
            <person name="Park H.-J."/>
            <person name="Ramirez L."/>
            <person name="Alfaro M."/>
            <person name="Sun H."/>
            <person name="Tritt A."/>
            <person name="Yoshinaga Y."/>
            <person name="Zwiers L.-H."/>
            <person name="Turgeon B."/>
            <person name="Goodwin S."/>
            <person name="Spatafora J."/>
            <person name="Crous P."/>
            <person name="Grigoriev I."/>
        </authorList>
    </citation>
    <scope>NUCLEOTIDE SEQUENCE</scope>
    <source>
        <strain evidence="12">CBS 115976</strain>
    </source>
</reference>
<feature type="region of interest" description="Disordered" evidence="11">
    <location>
        <begin position="134"/>
        <end position="222"/>
    </location>
</feature>
<keyword evidence="13" id="KW-1185">Reference proteome</keyword>
<keyword evidence="6 10" id="KW-0630">Potassium</keyword>
<evidence type="ECO:0000256" key="8">
    <source>
        <dbReference type="ARBA" id="ARBA00023065"/>
    </source>
</evidence>
<proteinExistence type="inferred from homology"/>
<dbReference type="PIRSF" id="PIRSF002450">
    <property type="entry name" value="K+_transpter_TRK"/>
    <property type="match status" value="1"/>
</dbReference>
<feature type="transmembrane region" description="Helical" evidence="10">
    <location>
        <begin position="542"/>
        <end position="563"/>
    </location>
</feature>
<evidence type="ECO:0000256" key="4">
    <source>
        <dbReference type="ARBA" id="ARBA00022538"/>
    </source>
</evidence>
<evidence type="ECO:0000256" key="10">
    <source>
        <dbReference type="PIRNR" id="PIRNR002450"/>
    </source>
</evidence>
<sequence length="743" mass="83026">MFLFNLPFRRWSRIAKAQLPQLNFITLHYLYFIVTGLVSGLIFWGSSTPSRSIPFADALFLCISAMTEAGLNTVNLSTLNTWQQIILFLLIMMGSSIFVSISVVHVRRKAFEERFLTEVQKRKRMGTRIRRTFSRARSASISRGPTHANKDEDRIEETSSETNGDQGPSEMNNHLAISDSSSPNPAIDYTQTQKPLSSHGTKEATSLPRDDPAVSSPPVSQFAGPVAMSRGAVINDALSTTPVSDHIAFSDDTRFRDTRSHKSVHRRLFDMSGVGAQPHRGFRDSTPNLPTQRGHRFSVALPSNDVESQHRIRGLGEVGRNSTFHHLDFAERERLGGAEYKAVLFLSWLIPIYFVGLQLLGCLSMGAYTSVYYSSLTKSNGLNPWWVGAFNAVSAFNNCGMSLLDANMVAFNKDVFILLSLGFLILAGFTCFPIFLRLVIWTLHKILPRDDKWAARRDTLQFLLIHPRRCFTHLFPSQHTWWLFWSVVGLDGIDCIMFVILNIGNNRITRLKAGYEVLDGLFQALAVRAGGFYVVSIVDTRIALQVLYVVMMYISAYPITISIRNSNVYEERSLGIYADEPGDQESGQAEKPVSWLETEVLGPANASSRRYFVQQQLRAQLAHDLWWLALAIFLIMIVEGSSFLSDPATFSVFNVVFETVSAYGTVGISVGVPNAAYSFCGAWHKLSKLILIAVMLRGRHRGLPVAIDKAVLLPRDHLNTLEDEDARIRREGTSATVLPSPTA</sequence>
<keyword evidence="3 10" id="KW-0813">Transport</keyword>
<accession>A0A6A6U8E3</accession>
<dbReference type="PANTHER" id="PTHR31064:SF37">
    <property type="entry name" value="TRANSPORTER, PUTATIVE (EUROFUNG)-RELATED"/>
    <property type="match status" value="1"/>
</dbReference>
<feature type="transmembrane region" description="Helical" evidence="10">
    <location>
        <begin position="482"/>
        <end position="503"/>
    </location>
</feature>
<dbReference type="Pfam" id="PF02386">
    <property type="entry name" value="TrkH"/>
    <property type="match status" value="1"/>
</dbReference>
<feature type="transmembrane region" description="Helical" evidence="10">
    <location>
        <begin position="342"/>
        <end position="373"/>
    </location>
</feature>
<comment type="subcellular location">
    <subcellularLocation>
        <location evidence="1">Membrane</location>
        <topology evidence="1">Multi-pass membrane protein</topology>
    </subcellularLocation>
</comment>
<evidence type="ECO:0000313" key="12">
    <source>
        <dbReference type="EMBL" id="KAF2668432.1"/>
    </source>
</evidence>
<dbReference type="GO" id="GO:0030007">
    <property type="term" value="P:intracellular potassium ion homeostasis"/>
    <property type="evidence" value="ECO:0007669"/>
    <property type="project" value="UniProtKB-UniRule"/>
</dbReference>
<dbReference type="OrthoDB" id="9999863at2759"/>
<feature type="transmembrane region" description="Helical" evidence="10">
    <location>
        <begin position="385"/>
        <end position="404"/>
    </location>
</feature>
<protein>
    <recommendedName>
        <fullName evidence="10">Potassium transport protein</fullName>
    </recommendedName>
</protein>
<keyword evidence="4 10" id="KW-0633">Potassium transport</keyword>
<evidence type="ECO:0000256" key="2">
    <source>
        <dbReference type="ARBA" id="ARBA00009137"/>
    </source>
</evidence>
<feature type="transmembrane region" description="Helical" evidence="10">
    <location>
        <begin position="21"/>
        <end position="44"/>
    </location>
</feature>
<feature type="transmembrane region" description="Helical" evidence="10">
    <location>
        <begin position="515"/>
        <end position="536"/>
    </location>
</feature>
<feature type="transmembrane region" description="Helical" evidence="10">
    <location>
        <begin position="85"/>
        <end position="106"/>
    </location>
</feature>
<organism evidence="12 13">
    <name type="scientific">Microthyrium microscopicum</name>
    <dbReference type="NCBI Taxonomy" id="703497"/>
    <lineage>
        <taxon>Eukaryota</taxon>
        <taxon>Fungi</taxon>
        <taxon>Dikarya</taxon>
        <taxon>Ascomycota</taxon>
        <taxon>Pezizomycotina</taxon>
        <taxon>Dothideomycetes</taxon>
        <taxon>Dothideomycetes incertae sedis</taxon>
        <taxon>Microthyriales</taxon>
        <taxon>Microthyriaceae</taxon>
        <taxon>Microthyrium</taxon>
    </lineage>
</organism>
<evidence type="ECO:0000256" key="6">
    <source>
        <dbReference type="ARBA" id="ARBA00022958"/>
    </source>
</evidence>
<evidence type="ECO:0000256" key="11">
    <source>
        <dbReference type="SAM" id="MobiDB-lite"/>
    </source>
</evidence>
<evidence type="ECO:0000256" key="5">
    <source>
        <dbReference type="ARBA" id="ARBA00022692"/>
    </source>
</evidence>
<keyword evidence="9 10" id="KW-0472">Membrane</keyword>
<evidence type="ECO:0000256" key="1">
    <source>
        <dbReference type="ARBA" id="ARBA00004141"/>
    </source>
</evidence>
<dbReference type="InterPro" id="IPR004773">
    <property type="entry name" value="K/Na_transp_Trk1/HKT1"/>
</dbReference>
<keyword evidence="7 10" id="KW-1133">Transmembrane helix</keyword>
<comment type="similarity">
    <text evidence="2 10">Belongs to the TrkH potassium transport family.</text>
</comment>
<dbReference type="Proteomes" id="UP000799302">
    <property type="component" value="Unassembled WGS sequence"/>
</dbReference>
<gene>
    <name evidence="12" type="ORF">BT63DRAFT_414439</name>
</gene>
<dbReference type="InterPro" id="IPR051143">
    <property type="entry name" value="TrkH_K-transport"/>
</dbReference>
<feature type="transmembrane region" description="Helical" evidence="10">
    <location>
        <begin position="625"/>
        <end position="644"/>
    </location>
</feature>
<dbReference type="InterPro" id="IPR015958">
    <property type="entry name" value="Trk1_fungi"/>
</dbReference>
<dbReference type="PANTHER" id="PTHR31064">
    <property type="entry name" value="POTASSIUM TRANSPORT PROTEIN DDB_G0292412-RELATED"/>
    <property type="match status" value="1"/>
</dbReference>
<dbReference type="GO" id="GO:1990573">
    <property type="term" value="P:potassium ion import across plasma membrane"/>
    <property type="evidence" value="ECO:0007669"/>
    <property type="project" value="TreeGrafter"/>
</dbReference>
<dbReference type="AlphaFoldDB" id="A0A6A6U8E3"/>